<dbReference type="EMBL" id="UINC01148937">
    <property type="protein sequence ID" value="SVD41105.1"/>
    <property type="molecule type" value="Genomic_DNA"/>
</dbReference>
<name>A0A382V502_9ZZZZ</name>
<feature type="non-terminal residue" evidence="1">
    <location>
        <position position="59"/>
    </location>
</feature>
<dbReference type="AlphaFoldDB" id="A0A382V502"/>
<organism evidence="1">
    <name type="scientific">marine metagenome</name>
    <dbReference type="NCBI Taxonomy" id="408172"/>
    <lineage>
        <taxon>unclassified sequences</taxon>
        <taxon>metagenomes</taxon>
        <taxon>ecological metagenomes</taxon>
    </lineage>
</organism>
<proteinExistence type="predicted"/>
<evidence type="ECO:0000313" key="1">
    <source>
        <dbReference type="EMBL" id="SVD41105.1"/>
    </source>
</evidence>
<sequence>MSVKIWQPAAQRSLSITLLEQLLVRLPQDLTDINSQVELGSLKDVSWLMRSGGEVWKEA</sequence>
<accession>A0A382V502</accession>
<gene>
    <name evidence="1" type="ORF">METZ01_LOCUS393959</name>
</gene>
<reference evidence="1" key="1">
    <citation type="submission" date="2018-05" db="EMBL/GenBank/DDBJ databases">
        <authorList>
            <person name="Lanie J.A."/>
            <person name="Ng W.-L."/>
            <person name="Kazmierczak K.M."/>
            <person name="Andrzejewski T.M."/>
            <person name="Davidsen T.M."/>
            <person name="Wayne K.J."/>
            <person name="Tettelin H."/>
            <person name="Glass J.I."/>
            <person name="Rusch D."/>
            <person name="Podicherti R."/>
            <person name="Tsui H.-C.T."/>
            <person name="Winkler M.E."/>
        </authorList>
    </citation>
    <scope>NUCLEOTIDE SEQUENCE</scope>
</reference>
<protein>
    <submittedName>
        <fullName evidence="1">Uncharacterized protein</fullName>
    </submittedName>
</protein>